<dbReference type="InterPro" id="IPR000182">
    <property type="entry name" value="GNAT_dom"/>
</dbReference>
<accession>A0A3N5Y409</accession>
<evidence type="ECO:0000313" key="2">
    <source>
        <dbReference type="EMBL" id="RPJ67646.1"/>
    </source>
</evidence>
<proteinExistence type="predicted"/>
<dbReference type="GO" id="GO:0016747">
    <property type="term" value="F:acyltransferase activity, transferring groups other than amino-acyl groups"/>
    <property type="evidence" value="ECO:0007669"/>
    <property type="project" value="InterPro"/>
</dbReference>
<reference evidence="2 3" key="1">
    <citation type="submission" date="2018-11" db="EMBL/GenBank/DDBJ databases">
        <authorList>
            <person name="Ye M.-Q."/>
            <person name="Du Z.-J."/>
        </authorList>
    </citation>
    <scope>NUCLEOTIDE SEQUENCE [LARGE SCALE GENOMIC DNA]</scope>
    <source>
        <strain evidence="2 3">U0105</strain>
    </source>
</reference>
<dbReference type="CDD" id="cd04301">
    <property type="entry name" value="NAT_SF"/>
    <property type="match status" value="1"/>
</dbReference>
<name>A0A3N5Y409_9ALTE</name>
<dbReference type="InterPro" id="IPR053144">
    <property type="entry name" value="Acetyltransferase_Butenolide"/>
</dbReference>
<dbReference type="PANTHER" id="PTHR43233:SF1">
    <property type="entry name" value="FAMILY N-ACETYLTRANSFERASE, PUTATIVE (AFU_ORTHOLOGUE AFUA_6G03350)-RELATED"/>
    <property type="match status" value="1"/>
</dbReference>
<dbReference type="Proteomes" id="UP000275281">
    <property type="component" value="Unassembled WGS sequence"/>
</dbReference>
<comment type="caution">
    <text evidence="2">The sequence shown here is derived from an EMBL/GenBank/DDBJ whole genome shotgun (WGS) entry which is preliminary data.</text>
</comment>
<sequence>MCSGHYKSQGGFVSALTVSDDKSLLDIAKIHHFLTTESTWALGINYETVARSIENSICFGAYKGKDQIGFSRIITDQATFANLVDVIVWPEYRGLGISRKLMEAVMVHSSVKGVRRFTLATSNAHGLYQKYGFTALRKPDTFMEVYAPDIYTKVP</sequence>
<dbReference type="Pfam" id="PF13508">
    <property type="entry name" value="Acetyltransf_7"/>
    <property type="match status" value="1"/>
</dbReference>
<keyword evidence="2" id="KW-0808">Transferase</keyword>
<dbReference type="OrthoDB" id="3216107at2"/>
<evidence type="ECO:0000313" key="3">
    <source>
        <dbReference type="Proteomes" id="UP000275281"/>
    </source>
</evidence>
<dbReference type="PROSITE" id="PS51186">
    <property type="entry name" value="GNAT"/>
    <property type="match status" value="1"/>
</dbReference>
<feature type="domain" description="N-acetyltransferase" evidence="1">
    <location>
        <begin position="16"/>
        <end position="148"/>
    </location>
</feature>
<dbReference type="Gene3D" id="3.40.630.30">
    <property type="match status" value="1"/>
</dbReference>
<dbReference type="InterPro" id="IPR016181">
    <property type="entry name" value="Acyl_CoA_acyltransferase"/>
</dbReference>
<dbReference type="AlphaFoldDB" id="A0A3N5Y409"/>
<keyword evidence="3" id="KW-1185">Reference proteome</keyword>
<gene>
    <name evidence="2" type="ORF">DRW07_09050</name>
</gene>
<organism evidence="2 3">
    <name type="scientific">Alteromonas sediminis</name>
    <dbReference type="NCBI Taxonomy" id="2259342"/>
    <lineage>
        <taxon>Bacteria</taxon>
        <taxon>Pseudomonadati</taxon>
        <taxon>Pseudomonadota</taxon>
        <taxon>Gammaproteobacteria</taxon>
        <taxon>Alteromonadales</taxon>
        <taxon>Alteromonadaceae</taxon>
        <taxon>Alteromonas/Salinimonas group</taxon>
        <taxon>Alteromonas</taxon>
    </lineage>
</organism>
<dbReference type="SUPFAM" id="SSF55729">
    <property type="entry name" value="Acyl-CoA N-acyltransferases (Nat)"/>
    <property type="match status" value="1"/>
</dbReference>
<evidence type="ECO:0000259" key="1">
    <source>
        <dbReference type="PROSITE" id="PS51186"/>
    </source>
</evidence>
<protein>
    <submittedName>
        <fullName evidence="2">N-acetyltransferase</fullName>
    </submittedName>
</protein>
<dbReference type="EMBL" id="RPOK01000002">
    <property type="protein sequence ID" value="RPJ67646.1"/>
    <property type="molecule type" value="Genomic_DNA"/>
</dbReference>
<dbReference type="PANTHER" id="PTHR43233">
    <property type="entry name" value="FAMILY N-ACETYLTRANSFERASE, PUTATIVE (AFU_ORTHOLOGUE AFUA_6G03350)-RELATED"/>
    <property type="match status" value="1"/>
</dbReference>